<organism evidence="2 3">
    <name type="scientific">Plantactinospora mayteni</name>
    <dbReference type="NCBI Taxonomy" id="566021"/>
    <lineage>
        <taxon>Bacteria</taxon>
        <taxon>Bacillati</taxon>
        <taxon>Actinomycetota</taxon>
        <taxon>Actinomycetes</taxon>
        <taxon>Micromonosporales</taxon>
        <taxon>Micromonosporaceae</taxon>
        <taxon>Plantactinospora</taxon>
    </lineage>
</organism>
<reference evidence="2 3" key="1">
    <citation type="submission" date="2021-01" db="EMBL/GenBank/DDBJ databases">
        <title>Whole genome shotgun sequence of Plantactinospora mayteni NBRC 109088.</title>
        <authorList>
            <person name="Komaki H."/>
            <person name="Tamura T."/>
        </authorList>
    </citation>
    <scope>NUCLEOTIDE SEQUENCE [LARGE SCALE GENOMIC DNA]</scope>
    <source>
        <strain evidence="2 3">NBRC 109088</strain>
    </source>
</reference>
<name>A0ABQ4EM90_9ACTN</name>
<sequence length="83" mass="8552">MPQPDGPITATASPARISNDTPARAVVSPYSLRTSVSRTTTSDVLSALVMATNLGRTGRGRHQPGEVTSGQVILGMYGIAARG</sequence>
<comment type="caution">
    <text evidence="2">The sequence shown here is derived from an EMBL/GenBank/DDBJ whole genome shotgun (WGS) entry which is preliminary data.</text>
</comment>
<evidence type="ECO:0000256" key="1">
    <source>
        <dbReference type="SAM" id="MobiDB-lite"/>
    </source>
</evidence>
<evidence type="ECO:0000313" key="2">
    <source>
        <dbReference type="EMBL" id="GIG95537.1"/>
    </source>
</evidence>
<feature type="region of interest" description="Disordered" evidence="1">
    <location>
        <begin position="1"/>
        <end position="20"/>
    </location>
</feature>
<accession>A0ABQ4EM90</accession>
<dbReference type="Proteomes" id="UP000621500">
    <property type="component" value="Unassembled WGS sequence"/>
</dbReference>
<proteinExistence type="predicted"/>
<evidence type="ECO:0000313" key="3">
    <source>
        <dbReference type="Proteomes" id="UP000621500"/>
    </source>
</evidence>
<gene>
    <name evidence="2" type="ORF">Pma05_21100</name>
</gene>
<protein>
    <submittedName>
        <fullName evidence="2">Uncharacterized protein</fullName>
    </submittedName>
</protein>
<keyword evidence="3" id="KW-1185">Reference proteome</keyword>
<dbReference type="EMBL" id="BONX01000011">
    <property type="protein sequence ID" value="GIG95537.1"/>
    <property type="molecule type" value="Genomic_DNA"/>
</dbReference>
<feature type="compositionally biased region" description="Polar residues" evidence="1">
    <location>
        <begin position="10"/>
        <end position="20"/>
    </location>
</feature>